<gene>
    <name evidence="1" type="ORF">QC823_16025</name>
</gene>
<evidence type="ECO:0000313" key="2">
    <source>
        <dbReference type="Proteomes" id="UP001254564"/>
    </source>
</evidence>
<evidence type="ECO:0000313" key="1">
    <source>
        <dbReference type="EMBL" id="MDR5900472.1"/>
    </source>
</evidence>
<dbReference type="Proteomes" id="UP001254564">
    <property type="component" value="Unassembled WGS sequence"/>
</dbReference>
<name>A0ABU1H837_9GAMM</name>
<dbReference type="InterPro" id="IPR010836">
    <property type="entry name" value="SapC"/>
</dbReference>
<accession>A0ABU1H837</accession>
<sequence length="257" mass="28509">MPEWIALSPSQHKAKHYLPRQGYAFAINQAVATILLAEMPKLLPHYALGFIQQGERYQPMALLSLDGQNNLYLHSDGRWLGNYVPASLRGYPFTLANSETGEKVFAIDADHLSDKVGEPLFDEEGNLTQRAAQTLDFLKQCEQNRQVTQQAVKVLGDAGVIEPWPLKIERGEGQEPLAVTGLYRIDEKALNALEGEAYAALKGAPMALAHAQLFSMSQLNQLTERAKLHAKQGTVDAPENLDSVFDNDDDLEFDFDS</sequence>
<protein>
    <submittedName>
        <fullName evidence="1">SapC family protein</fullName>
    </submittedName>
</protein>
<comment type="caution">
    <text evidence="1">The sequence shown here is derived from an EMBL/GenBank/DDBJ whole genome shotgun (WGS) entry which is preliminary data.</text>
</comment>
<dbReference type="RefSeq" id="WP_309657346.1">
    <property type="nucleotide sequence ID" value="NZ_JARWAN010000050.1"/>
</dbReference>
<proteinExistence type="predicted"/>
<dbReference type="EMBL" id="JARWAN010000050">
    <property type="protein sequence ID" value="MDR5900472.1"/>
    <property type="molecule type" value="Genomic_DNA"/>
</dbReference>
<reference evidence="1 2" key="1">
    <citation type="submission" date="2023-04" db="EMBL/GenBank/DDBJ databases">
        <title>A long-awaited taxogenomic arrangement of the family Halomonadaceae.</title>
        <authorList>
            <person name="De La Haba R."/>
            <person name="Chuvochina M."/>
            <person name="Wittouck S."/>
            <person name="Arahal D.R."/>
            <person name="Sanchez-Porro C."/>
            <person name="Hugenholtz P."/>
            <person name="Ventosa A."/>
        </authorList>
    </citation>
    <scope>NUCLEOTIDE SEQUENCE [LARGE SCALE GENOMIC DNA]</scope>
    <source>
        <strain evidence="1 2">DSM 21020</strain>
    </source>
</reference>
<dbReference type="Pfam" id="PF07277">
    <property type="entry name" value="SapC"/>
    <property type="match status" value="1"/>
</dbReference>
<keyword evidence="2" id="KW-1185">Reference proteome</keyword>
<organism evidence="1 2">
    <name type="scientific">Vreelandella vilamensis</name>
    <dbReference type="NCBI Taxonomy" id="531309"/>
    <lineage>
        <taxon>Bacteria</taxon>
        <taxon>Pseudomonadati</taxon>
        <taxon>Pseudomonadota</taxon>
        <taxon>Gammaproteobacteria</taxon>
        <taxon>Oceanospirillales</taxon>
        <taxon>Halomonadaceae</taxon>
        <taxon>Vreelandella</taxon>
    </lineage>
</organism>